<proteinExistence type="predicted"/>
<gene>
    <name evidence="1" type="ORF">I6G56_08945</name>
</gene>
<sequence>MKLLADVPDALRRAGIAVGNQDAGGVAVEQERLGALEDGRGIHEYSRAGEVARIEFRGIRFDGALAGYVRIRTRIFDMILIVVRSFRFRIYRKPSALTVGLSSRAIRIKRPAPSSPAAANP</sequence>
<evidence type="ECO:0000313" key="1">
    <source>
        <dbReference type="EMBL" id="QPS45160.1"/>
    </source>
</evidence>
<dbReference type="AlphaFoldDB" id="A0A7T2WZJ9"/>
<accession>A0A7T2WZJ9</accession>
<dbReference type="Proteomes" id="UP000594943">
    <property type="component" value="Chromosome 1"/>
</dbReference>
<reference evidence="1 2" key="1">
    <citation type="submission" date="2020-12" db="EMBL/GenBank/DDBJ databases">
        <title>FDA dAtabase for Regulatory Grade micrObial Sequences (FDA-ARGOS): Supporting development and validation of Infectious Disease Dx tests.</title>
        <authorList>
            <person name="Nelson B."/>
            <person name="Plummer A."/>
            <person name="Tallon L."/>
            <person name="Sadzewicz L."/>
            <person name="Zhao X."/>
            <person name="Boylan J."/>
            <person name="Ott S."/>
            <person name="Bowen H."/>
            <person name="Vavikolanu K."/>
            <person name="Mehta A."/>
            <person name="Aluvathingal J."/>
            <person name="Nadendla S."/>
            <person name="Myers T."/>
            <person name="Yan Y."/>
            <person name="Sichtig H."/>
        </authorList>
    </citation>
    <scope>NUCLEOTIDE SEQUENCE [LARGE SCALE GENOMIC DNA]</scope>
    <source>
        <strain evidence="1 2">FDAARGOS_899</strain>
    </source>
</reference>
<dbReference type="RefSeq" id="WP_156436723.1">
    <property type="nucleotide sequence ID" value="NZ_CP013380.1"/>
</dbReference>
<protein>
    <submittedName>
        <fullName evidence="1">Uncharacterized protein</fullName>
    </submittedName>
</protein>
<evidence type="ECO:0000313" key="2">
    <source>
        <dbReference type="Proteomes" id="UP000594943"/>
    </source>
</evidence>
<name>A0A7T2WZJ9_9BURK</name>
<dbReference type="EMBL" id="CP065686">
    <property type="protein sequence ID" value="QPS45160.1"/>
    <property type="molecule type" value="Genomic_DNA"/>
</dbReference>
<dbReference type="KEGG" id="bhg:I6G56_08945"/>
<organism evidence="1 2">
    <name type="scientific">Burkholderia humptydooensis</name>
    <dbReference type="NCBI Taxonomy" id="430531"/>
    <lineage>
        <taxon>Bacteria</taxon>
        <taxon>Pseudomonadati</taxon>
        <taxon>Pseudomonadota</taxon>
        <taxon>Betaproteobacteria</taxon>
        <taxon>Burkholderiales</taxon>
        <taxon>Burkholderiaceae</taxon>
        <taxon>Burkholderia</taxon>
        <taxon>pseudomallei group</taxon>
    </lineage>
</organism>